<protein>
    <submittedName>
        <fullName evidence="2">Uncharacterized protein</fullName>
    </submittedName>
</protein>
<evidence type="ECO:0000256" key="1">
    <source>
        <dbReference type="SAM" id="Phobius"/>
    </source>
</evidence>
<feature type="transmembrane region" description="Helical" evidence="1">
    <location>
        <begin position="20"/>
        <end position="46"/>
    </location>
</feature>
<proteinExistence type="predicted"/>
<accession>A0A1F5USN1</accession>
<keyword evidence="1" id="KW-0472">Membrane</keyword>
<organism evidence="2 3">
    <name type="scientific">Fraserbacteria sp. (strain RBG_16_55_9)</name>
    <dbReference type="NCBI Taxonomy" id="1817864"/>
    <lineage>
        <taxon>Bacteria</taxon>
        <taxon>Candidatus Fraseribacteriota</taxon>
    </lineage>
</organism>
<evidence type="ECO:0000313" key="2">
    <source>
        <dbReference type="EMBL" id="OGF54152.1"/>
    </source>
</evidence>
<name>A0A1F5USN1_FRAXR</name>
<sequence length="64" mass="7170">MITDWLNEWTFLGKPLSDYLTFLSIILGICTGYFGLILVITILLVLQNVGYNITTVLAGRGDKF</sequence>
<comment type="caution">
    <text evidence="2">The sequence shown here is derived from an EMBL/GenBank/DDBJ whole genome shotgun (WGS) entry which is preliminary data.</text>
</comment>
<dbReference type="EMBL" id="MFGX01000088">
    <property type="protein sequence ID" value="OGF54152.1"/>
    <property type="molecule type" value="Genomic_DNA"/>
</dbReference>
<evidence type="ECO:0000313" key="3">
    <source>
        <dbReference type="Proteomes" id="UP000179157"/>
    </source>
</evidence>
<keyword evidence="1" id="KW-1133">Transmembrane helix</keyword>
<dbReference type="Proteomes" id="UP000179157">
    <property type="component" value="Unassembled WGS sequence"/>
</dbReference>
<reference evidence="2 3" key="1">
    <citation type="journal article" date="2016" name="Nat. Commun.">
        <title>Thousands of microbial genomes shed light on interconnected biogeochemical processes in an aquifer system.</title>
        <authorList>
            <person name="Anantharaman K."/>
            <person name="Brown C.T."/>
            <person name="Hug L.A."/>
            <person name="Sharon I."/>
            <person name="Castelle C.J."/>
            <person name="Probst A.J."/>
            <person name="Thomas B.C."/>
            <person name="Singh A."/>
            <person name="Wilkins M.J."/>
            <person name="Karaoz U."/>
            <person name="Brodie E.L."/>
            <person name="Williams K.H."/>
            <person name="Hubbard S.S."/>
            <person name="Banfield J.F."/>
        </authorList>
    </citation>
    <scope>NUCLEOTIDE SEQUENCE [LARGE SCALE GENOMIC DNA]</scope>
    <source>
        <strain evidence="3">RBG_16_55_9</strain>
    </source>
</reference>
<dbReference type="AlphaFoldDB" id="A0A1F5USN1"/>
<gene>
    <name evidence="2" type="ORF">A2Z21_07210</name>
</gene>
<keyword evidence="1" id="KW-0812">Transmembrane</keyword>